<accession>A0A9P5X682</accession>
<evidence type="ECO:0000313" key="2">
    <source>
        <dbReference type="EMBL" id="KAF9445262.1"/>
    </source>
</evidence>
<feature type="non-terminal residue" evidence="2">
    <location>
        <position position="1"/>
    </location>
</feature>
<dbReference type="Proteomes" id="UP000807342">
    <property type="component" value="Unassembled WGS sequence"/>
</dbReference>
<protein>
    <submittedName>
        <fullName evidence="2">Uncharacterized protein</fullName>
    </submittedName>
</protein>
<organism evidence="2 3">
    <name type="scientific">Macrolepiota fuliginosa MF-IS2</name>
    <dbReference type="NCBI Taxonomy" id="1400762"/>
    <lineage>
        <taxon>Eukaryota</taxon>
        <taxon>Fungi</taxon>
        <taxon>Dikarya</taxon>
        <taxon>Basidiomycota</taxon>
        <taxon>Agaricomycotina</taxon>
        <taxon>Agaricomycetes</taxon>
        <taxon>Agaricomycetidae</taxon>
        <taxon>Agaricales</taxon>
        <taxon>Agaricineae</taxon>
        <taxon>Agaricaceae</taxon>
        <taxon>Macrolepiota</taxon>
    </lineage>
</organism>
<keyword evidence="3" id="KW-1185">Reference proteome</keyword>
<dbReference type="OrthoDB" id="2641762at2759"/>
<feature type="non-terminal residue" evidence="2">
    <location>
        <position position="94"/>
    </location>
</feature>
<dbReference type="AlphaFoldDB" id="A0A9P5X682"/>
<evidence type="ECO:0000256" key="1">
    <source>
        <dbReference type="SAM" id="Phobius"/>
    </source>
</evidence>
<comment type="caution">
    <text evidence="2">The sequence shown here is derived from an EMBL/GenBank/DDBJ whole genome shotgun (WGS) entry which is preliminary data.</text>
</comment>
<feature type="transmembrane region" description="Helical" evidence="1">
    <location>
        <begin position="18"/>
        <end position="36"/>
    </location>
</feature>
<gene>
    <name evidence="2" type="ORF">P691DRAFT_651710</name>
</gene>
<sequence>QTLTLEDVDLISLTTINGVLYGIALSLFILFARSLYSQLKDPDFRRQSIFMFSYTCVVMICGIVYLALMTQTTQLTYIDHNTFLGEPIDYELVV</sequence>
<proteinExistence type="predicted"/>
<dbReference type="EMBL" id="MU151312">
    <property type="protein sequence ID" value="KAF9445262.1"/>
    <property type="molecule type" value="Genomic_DNA"/>
</dbReference>
<keyword evidence="1" id="KW-0812">Transmembrane</keyword>
<keyword evidence="1" id="KW-0472">Membrane</keyword>
<evidence type="ECO:0000313" key="3">
    <source>
        <dbReference type="Proteomes" id="UP000807342"/>
    </source>
</evidence>
<feature type="transmembrane region" description="Helical" evidence="1">
    <location>
        <begin position="48"/>
        <end position="68"/>
    </location>
</feature>
<keyword evidence="1" id="KW-1133">Transmembrane helix</keyword>
<name>A0A9P5X682_9AGAR</name>
<reference evidence="2" key="1">
    <citation type="submission" date="2020-11" db="EMBL/GenBank/DDBJ databases">
        <authorList>
            <consortium name="DOE Joint Genome Institute"/>
            <person name="Ahrendt S."/>
            <person name="Riley R."/>
            <person name="Andreopoulos W."/>
            <person name="Labutti K."/>
            <person name="Pangilinan J."/>
            <person name="Ruiz-Duenas F.J."/>
            <person name="Barrasa J.M."/>
            <person name="Sanchez-Garcia M."/>
            <person name="Camarero S."/>
            <person name="Miyauchi S."/>
            <person name="Serrano A."/>
            <person name="Linde D."/>
            <person name="Babiker R."/>
            <person name="Drula E."/>
            <person name="Ayuso-Fernandez I."/>
            <person name="Pacheco R."/>
            <person name="Padilla G."/>
            <person name="Ferreira P."/>
            <person name="Barriuso J."/>
            <person name="Kellner H."/>
            <person name="Castanera R."/>
            <person name="Alfaro M."/>
            <person name="Ramirez L."/>
            <person name="Pisabarro A.G."/>
            <person name="Kuo A."/>
            <person name="Tritt A."/>
            <person name="Lipzen A."/>
            <person name="He G."/>
            <person name="Yan M."/>
            <person name="Ng V."/>
            <person name="Cullen D."/>
            <person name="Martin F."/>
            <person name="Rosso M.-N."/>
            <person name="Henrissat B."/>
            <person name="Hibbett D."/>
            <person name="Martinez A.T."/>
            <person name="Grigoriev I.V."/>
        </authorList>
    </citation>
    <scope>NUCLEOTIDE SEQUENCE</scope>
    <source>
        <strain evidence="2">MF-IS2</strain>
    </source>
</reference>